<reference evidence="1 2" key="2">
    <citation type="journal article" date="2013" name="Genome Announc.">
        <title>Draft Genome Sequence of Methylobacterium mesophilicum Strain SR1.6/6, Isolated from Citrus sinensis.</title>
        <authorList>
            <person name="Marinho Almeida D."/>
            <person name="Dini-Andreote F."/>
            <person name="Camargo Neves A.A."/>
            <person name="Juca Ramos R.T."/>
            <person name="Andreote F.D."/>
            <person name="Carneiro A.R."/>
            <person name="Oliveira de Souza Lima A."/>
            <person name="Caracciolo Gomes de Sa P.H."/>
            <person name="Ribeiro Barbosa M.S."/>
            <person name="Araujo W.L."/>
            <person name="Silva A."/>
        </authorList>
    </citation>
    <scope>NUCLEOTIDE SEQUENCE [LARGE SCALE GENOMIC DNA]</scope>
    <source>
        <strain evidence="1 2">SR1.6/6</strain>
    </source>
</reference>
<sequence>MRATDAASTCAIAVMAKAPQSGRSKTRLCPPLTPDQAARLSAAFLRDTTESLRAACANAPIAAYAAYAPTGTETQIAPHLAQGTALLLADGHIPVPAGVEGFGRCLFQAIAALLARGHAAACVLSSDTPTLPTRILTAAADILLAPGDRAVLGACEDGGYYLLGLKRAHARPFAEIAWSSDTVAATTRARVREAGLDLVELDPWYDVDDATALARLVAGRDGYPAPETRATLAALDVAAPLADASA</sequence>
<dbReference type="RefSeq" id="WP_010682355.1">
    <property type="nucleotide sequence ID" value="NZ_CP043538.1"/>
</dbReference>
<accession>A0A6B9FM87</accession>
<dbReference type="InterPro" id="IPR029044">
    <property type="entry name" value="Nucleotide-diphossugar_trans"/>
</dbReference>
<dbReference type="InterPro" id="IPR018641">
    <property type="entry name" value="Trfase_1_rSAM/seldom-assoc"/>
</dbReference>
<gene>
    <name evidence="1" type="ORF">MMSR116_14910</name>
</gene>
<dbReference type="SUPFAM" id="SSF53448">
    <property type="entry name" value="Nucleotide-diphospho-sugar transferases"/>
    <property type="match status" value="1"/>
</dbReference>
<dbReference type="PANTHER" id="PTHR36529:SF1">
    <property type="entry name" value="GLYCOSYLTRANSFERASE"/>
    <property type="match status" value="1"/>
</dbReference>
<dbReference type="PANTHER" id="PTHR36529">
    <property type="entry name" value="SLL1095 PROTEIN"/>
    <property type="match status" value="1"/>
</dbReference>
<name>A0A6B9FM87_9HYPH</name>
<organism evidence="1 2">
    <name type="scientific">Methylobacterium mesophilicum SR1.6/6</name>
    <dbReference type="NCBI Taxonomy" id="908290"/>
    <lineage>
        <taxon>Bacteria</taxon>
        <taxon>Pseudomonadati</taxon>
        <taxon>Pseudomonadota</taxon>
        <taxon>Alphaproteobacteria</taxon>
        <taxon>Hyphomicrobiales</taxon>
        <taxon>Methylobacteriaceae</taxon>
        <taxon>Methylobacterium</taxon>
    </lineage>
</organism>
<dbReference type="KEGG" id="mmes:MMSR116_14910"/>
<evidence type="ECO:0000313" key="1">
    <source>
        <dbReference type="EMBL" id="QGY03029.1"/>
    </source>
</evidence>
<dbReference type="EMBL" id="CP043538">
    <property type="protein sequence ID" value="QGY03029.1"/>
    <property type="molecule type" value="Genomic_DNA"/>
</dbReference>
<dbReference type="Proteomes" id="UP000012488">
    <property type="component" value="Chromosome"/>
</dbReference>
<reference evidence="1 2" key="1">
    <citation type="journal article" date="2012" name="Genet. Mol. Biol.">
        <title>Analysis of 16S rRNA and mxaF genes revealing insights into Methylobacterium niche-specific plant association.</title>
        <authorList>
            <person name="Dourado M.N."/>
            <person name="Andreote F.D."/>
            <person name="Dini-Andreote F."/>
            <person name="Conti R."/>
            <person name="Araujo J.M."/>
            <person name="Araujo W.L."/>
        </authorList>
    </citation>
    <scope>NUCLEOTIDE SEQUENCE [LARGE SCALE GENOMIC DNA]</scope>
    <source>
        <strain evidence="1 2">SR1.6/6</strain>
    </source>
</reference>
<proteinExistence type="predicted"/>
<dbReference type="Gene3D" id="3.90.550.10">
    <property type="entry name" value="Spore Coat Polysaccharide Biosynthesis Protein SpsA, Chain A"/>
    <property type="match status" value="1"/>
</dbReference>
<dbReference type="AlphaFoldDB" id="A0A6B9FM87"/>
<dbReference type="OrthoDB" id="9798250at2"/>
<evidence type="ECO:0000313" key="2">
    <source>
        <dbReference type="Proteomes" id="UP000012488"/>
    </source>
</evidence>
<protein>
    <submittedName>
        <fullName evidence="1">DUF2064 domain-containing protein</fullName>
    </submittedName>
</protein>
<dbReference type="Pfam" id="PF09837">
    <property type="entry name" value="DUF2064"/>
    <property type="match status" value="1"/>
</dbReference>